<reference evidence="3" key="2">
    <citation type="journal article" date="2014" name="Nat. Commun.">
        <title>The emerging biofuel crop Camelina sativa retains a highly undifferentiated hexaploid genome structure.</title>
        <authorList>
            <person name="Kagale S."/>
            <person name="Koh C."/>
            <person name="Nixon J."/>
            <person name="Bollina V."/>
            <person name="Clarke W.E."/>
            <person name="Tuteja R."/>
            <person name="Spillane C."/>
            <person name="Robinson S.J."/>
            <person name="Links M.G."/>
            <person name="Clarke C."/>
            <person name="Higgins E.E."/>
            <person name="Huebert T."/>
            <person name="Sharpe A.G."/>
            <person name="Parkin I.A."/>
        </authorList>
    </citation>
    <scope>NUCLEOTIDE SEQUENCE [LARGE SCALE GENOMIC DNA]</scope>
    <source>
        <strain evidence="3">r\DH55</strain>
    </source>
</reference>
<organism evidence="3 5">
    <name type="scientific">Camelina sativa</name>
    <name type="common">False flax</name>
    <name type="synonym">Myagrum sativum</name>
    <dbReference type="NCBI Taxonomy" id="90675"/>
    <lineage>
        <taxon>Eukaryota</taxon>
        <taxon>Viridiplantae</taxon>
        <taxon>Streptophyta</taxon>
        <taxon>Embryophyta</taxon>
        <taxon>Tracheophyta</taxon>
        <taxon>Spermatophyta</taxon>
        <taxon>Magnoliopsida</taxon>
        <taxon>eudicotyledons</taxon>
        <taxon>Gunneridae</taxon>
        <taxon>Pentapetalae</taxon>
        <taxon>rosids</taxon>
        <taxon>malvids</taxon>
        <taxon>Brassicales</taxon>
        <taxon>Brassicaceae</taxon>
        <taxon>Camelineae</taxon>
        <taxon>Camelina</taxon>
    </lineage>
</organism>
<dbReference type="PANTHER" id="PTHR45824">
    <property type="entry name" value="GH16843P"/>
    <property type="match status" value="1"/>
</dbReference>
<reference evidence="4 5" key="3">
    <citation type="submission" date="2025-05" db="UniProtKB">
        <authorList>
            <consortium name="RefSeq"/>
        </authorList>
    </citation>
    <scope>IDENTIFICATION</scope>
    <source>
        <tissue evidence="4 5">Leaf</tissue>
    </source>
</reference>
<dbReference type="SUPFAM" id="SSF46938">
    <property type="entry name" value="CRAL/TRIO N-terminal domain"/>
    <property type="match status" value="1"/>
</dbReference>
<dbReference type="Proteomes" id="UP000694864">
    <property type="component" value="Chromosome 3"/>
</dbReference>
<accession>A0ABM1RJF0</accession>
<dbReference type="InterPro" id="IPR011074">
    <property type="entry name" value="CRAL/TRIO_N_dom"/>
</dbReference>
<dbReference type="InterPro" id="IPR052578">
    <property type="entry name" value="PI_Transfer_CRAL-TRIO"/>
</dbReference>
<protein>
    <submittedName>
        <fullName evidence="4 5">Random slug protein 5</fullName>
    </submittedName>
</protein>
<evidence type="ECO:0000259" key="2">
    <source>
        <dbReference type="PROSITE" id="PS50191"/>
    </source>
</evidence>
<keyword evidence="3" id="KW-1185">Reference proteome</keyword>
<dbReference type="SMART" id="SM00516">
    <property type="entry name" value="SEC14"/>
    <property type="match status" value="1"/>
</dbReference>
<dbReference type="PANTHER" id="PTHR45824:SF6">
    <property type="entry name" value="F16L1.9 PROTEIN"/>
    <property type="match status" value="1"/>
</dbReference>
<dbReference type="SUPFAM" id="SSF52087">
    <property type="entry name" value="CRAL/TRIO domain"/>
    <property type="match status" value="1"/>
</dbReference>
<evidence type="ECO:0000313" key="3">
    <source>
        <dbReference type="Proteomes" id="UP000694864"/>
    </source>
</evidence>
<dbReference type="InterPro" id="IPR036865">
    <property type="entry name" value="CRAL-TRIO_dom_sf"/>
</dbReference>
<feature type="domain" description="CRAL-TRIO" evidence="2">
    <location>
        <begin position="73"/>
        <end position="236"/>
    </location>
</feature>
<evidence type="ECO:0000313" key="4">
    <source>
        <dbReference type="RefSeq" id="XP_010498680.1"/>
    </source>
</evidence>
<gene>
    <name evidence="4 5" type="primary">LOC104776337</name>
</gene>
<dbReference type="Pfam" id="PF00650">
    <property type="entry name" value="CRAL_TRIO"/>
    <property type="match status" value="1"/>
</dbReference>
<feature type="compositionally biased region" description="Polar residues" evidence="1">
    <location>
        <begin position="293"/>
        <end position="305"/>
    </location>
</feature>
<evidence type="ECO:0000313" key="5">
    <source>
        <dbReference type="RefSeq" id="XP_019099138.1"/>
    </source>
</evidence>
<name>A0ABM1RJF0_CAMSA</name>
<dbReference type="RefSeq" id="XP_010498680.1">
    <property type="nucleotide sequence ID" value="XM_010500378.2"/>
</dbReference>
<dbReference type="CDD" id="cd00170">
    <property type="entry name" value="SEC14"/>
    <property type="match status" value="1"/>
</dbReference>
<dbReference type="InterPro" id="IPR001251">
    <property type="entry name" value="CRAL-TRIO_dom"/>
</dbReference>
<dbReference type="Gene3D" id="3.40.525.10">
    <property type="entry name" value="CRAL-TRIO lipid binding domain"/>
    <property type="match status" value="1"/>
</dbReference>
<dbReference type="PROSITE" id="PS50191">
    <property type="entry name" value="CRAL_TRIO"/>
    <property type="match status" value="1"/>
</dbReference>
<feature type="compositionally biased region" description="Basic and acidic residues" evidence="1">
    <location>
        <begin position="277"/>
        <end position="291"/>
    </location>
</feature>
<feature type="region of interest" description="Disordered" evidence="1">
    <location>
        <begin position="265"/>
        <end position="311"/>
    </location>
</feature>
<evidence type="ECO:0000256" key="1">
    <source>
        <dbReference type="SAM" id="MobiDB-lite"/>
    </source>
</evidence>
<proteinExistence type="predicted"/>
<reference evidence="3" key="1">
    <citation type="journal article" date="1997" name="Nucleic Acids Res.">
        <title>tRNAscan-SE: a program for improved detection of transfer RNA genes in genomic sequence.</title>
        <authorList>
            <person name="Lowe T.M."/>
            <person name="Eddy S.R."/>
        </authorList>
    </citation>
    <scope>NUCLEOTIDE SEQUENCE [LARGE SCALE GENOMIC DNA]</scope>
    <source>
        <strain evidence="3">r\DH55</strain>
    </source>
</reference>
<dbReference type="RefSeq" id="XP_019099138.1">
    <property type="nucleotide sequence ID" value="XM_019243593.1"/>
</dbReference>
<sequence>MSSDSTKPEDYLSKINEVRTLLGTLPEKSSEFCTDAAITRYLAARNGHVKKATKMLKETLKWRTQYKPEEIRWEEIAREAETGKIYRANYTDKYGRTVLVMKPSSQNTKSYKGQIRFLVYCMENAILNLSDNQEQMVWLIDFHGFNMSHISLKVSRETAHVLQEHYPERLGMAILYNPPKIFEPFYKMVKPFLEPKTCNKVKFVYSDDNLSKKLLEDLFDIEQLEVAFGGKNSDAGFSFEKYAEKMRGDDLKFFGSTTVVSSASAHLSNSDSEASDSENKHLEDNEDEKIKNGTLQSPLDTTETLSLKHEP</sequence>
<dbReference type="GeneID" id="104776337"/>
<dbReference type="InterPro" id="IPR036273">
    <property type="entry name" value="CRAL/TRIO_N_dom_sf"/>
</dbReference>
<dbReference type="SMART" id="SM01100">
    <property type="entry name" value="CRAL_TRIO_N"/>
    <property type="match status" value="1"/>
</dbReference>